<evidence type="ECO:0000259" key="2">
    <source>
        <dbReference type="Pfam" id="PF26061"/>
    </source>
</evidence>
<dbReference type="AlphaFoldDB" id="A0A9X1ISZ4"/>
<proteinExistence type="predicted"/>
<feature type="signal peptide" evidence="1">
    <location>
        <begin position="1"/>
        <end position="21"/>
    </location>
</feature>
<evidence type="ECO:0000313" key="3">
    <source>
        <dbReference type="EMBL" id="MBT2189106.1"/>
    </source>
</evidence>
<sequence length="323" mass="35757">MLRTYAAAFALGLVAAGPAGAQAYGETSALTREACGRTCLEKALDAYVAALAKKDPSAAPLAETVRFTENSVEMPIGQGLWETVSSIVPDDGMKASDPETGNTAWFGHAYEHGKLVFLAIRLKVDHDRITEAETVVSRQTGMPLIFGTGKEPHNPAWVKALTPEQSRPRARLRAVADSYFNTVEYNDGQVFAHFTDDCSRLENGISTTSPTTTQSNSASVASGCENQFKMGIYRINKQLRERRFPLIDVERGIVVGMTFFDHANYFDEYKLTDGRTMKTLLKWPNSLSIMEAFKIIDGKIYTIEANFDYVPYGMHSPWAEEKK</sequence>
<name>A0A9X1ISZ4_9SPHN</name>
<accession>A0A9X1ISZ4</accession>
<dbReference type="Pfam" id="PF26061">
    <property type="entry name" value="DUF8021"/>
    <property type="match status" value="1"/>
</dbReference>
<gene>
    <name evidence="3" type="ORF">KK488_19330</name>
</gene>
<keyword evidence="1" id="KW-0732">Signal</keyword>
<keyword evidence="4" id="KW-1185">Reference proteome</keyword>
<comment type="caution">
    <text evidence="3">The sequence shown here is derived from an EMBL/GenBank/DDBJ whole genome shotgun (WGS) entry which is preliminary data.</text>
</comment>
<dbReference type="Proteomes" id="UP001138757">
    <property type="component" value="Unassembled WGS sequence"/>
</dbReference>
<reference evidence="3" key="1">
    <citation type="submission" date="2021-05" db="EMBL/GenBank/DDBJ databases">
        <title>Genome of Sphingobium sp. strain.</title>
        <authorList>
            <person name="Fan R."/>
        </authorList>
    </citation>
    <scope>NUCLEOTIDE SEQUENCE</scope>
    <source>
        <strain evidence="3">H33</strain>
    </source>
</reference>
<feature type="domain" description="DUF8021" evidence="2">
    <location>
        <begin position="166"/>
        <end position="307"/>
    </location>
</feature>
<dbReference type="RefSeq" id="WP_214625366.1">
    <property type="nucleotide sequence ID" value="NZ_JAHGAW010000015.1"/>
</dbReference>
<feature type="chain" id="PRO_5040971581" description="DUF8021 domain-containing protein" evidence="1">
    <location>
        <begin position="22"/>
        <end position="323"/>
    </location>
</feature>
<dbReference type="EMBL" id="JAHGAW010000015">
    <property type="protein sequence ID" value="MBT2189106.1"/>
    <property type="molecule type" value="Genomic_DNA"/>
</dbReference>
<protein>
    <recommendedName>
        <fullName evidence="2">DUF8021 domain-containing protein</fullName>
    </recommendedName>
</protein>
<evidence type="ECO:0000256" key="1">
    <source>
        <dbReference type="SAM" id="SignalP"/>
    </source>
</evidence>
<organism evidence="3 4">
    <name type="scientific">Sphingobium nicotianae</name>
    <dbReference type="NCBI Taxonomy" id="2782607"/>
    <lineage>
        <taxon>Bacteria</taxon>
        <taxon>Pseudomonadati</taxon>
        <taxon>Pseudomonadota</taxon>
        <taxon>Alphaproteobacteria</taxon>
        <taxon>Sphingomonadales</taxon>
        <taxon>Sphingomonadaceae</taxon>
        <taxon>Sphingobium</taxon>
    </lineage>
</organism>
<dbReference type="InterPro" id="IPR058334">
    <property type="entry name" value="DUF8021"/>
</dbReference>
<evidence type="ECO:0000313" key="4">
    <source>
        <dbReference type="Proteomes" id="UP001138757"/>
    </source>
</evidence>